<dbReference type="Proteomes" id="UP000186303">
    <property type="component" value="Chromosome 1"/>
</dbReference>
<feature type="compositionally biased region" description="Basic and acidic residues" evidence="1">
    <location>
        <begin position="132"/>
        <end position="151"/>
    </location>
</feature>
<keyword evidence="3" id="KW-1185">Reference proteome</keyword>
<feature type="region of interest" description="Disordered" evidence="1">
    <location>
        <begin position="315"/>
        <end position="401"/>
    </location>
</feature>
<evidence type="ECO:0000313" key="2">
    <source>
        <dbReference type="EMBL" id="SHO76450.1"/>
    </source>
</evidence>
<dbReference type="VEuPathDB" id="FungiDB:MSYG_0788"/>
<name>A0A1M8A1U9_MALS4</name>
<feature type="compositionally biased region" description="Low complexity" evidence="1">
    <location>
        <begin position="474"/>
        <end position="489"/>
    </location>
</feature>
<evidence type="ECO:0000313" key="3">
    <source>
        <dbReference type="Proteomes" id="UP000186303"/>
    </source>
</evidence>
<gene>
    <name evidence="2" type="ORF">MSYG_0788</name>
</gene>
<feature type="compositionally biased region" description="Polar residues" evidence="1">
    <location>
        <begin position="315"/>
        <end position="326"/>
    </location>
</feature>
<sequence length="537" mass="57304">MHSDMSSPFMDAAEPLTSPLDYLDTAPDFGSHAFEDTVAGSPVFGHVGTALTRTQSELFPSDLPTSFKSDISVPSPLQMSLSTMHPDDFTVSLDGSSSNTSSSSHASFNKLAKDMTPLTLAHPLGLSSGDSDSEHGEHAFLRDTTADKRDNSASSDTTKHASPPCTPLQTGSSLPGIMPGHVTNASPTQDSVQQMQHLRLNSLQSSPMSMKFPDMWSEAHTQAPIMSPIRNLIPPSWSMLGLQPGTPSPFTPLGLQDSSIFGIPGVQPGAYQPFVDPSSTQTPTMSPRDSVASERGFWAPVASAQGPTSIMQTSASMMPSTHTKNMSPGRRRSAMAGMPRKAQSTPHFQKVSYEATPLASTPHSPSKSRSNPKTVRRLTSQKRMSVQPTATAPEPTKMQPGRLRMRGSMAALREANAMQTSSKSSPATQRKPITLSFVNYGIEHAEELCSAVAPSGSYKVPLRGFKDSDDEGESQSATPPATQSSASASGESQTPHSGYASHQPGTSKETSARHEPKLRRATTNLRDFVAHSTHTMT</sequence>
<dbReference type="AlphaFoldDB" id="A0A1M8A1U9"/>
<dbReference type="EMBL" id="LT671821">
    <property type="protein sequence ID" value="SHO76450.1"/>
    <property type="molecule type" value="Genomic_DNA"/>
</dbReference>
<dbReference type="OMA" id="ASHRRMN"/>
<feature type="compositionally biased region" description="Polar residues" evidence="1">
    <location>
        <begin position="358"/>
        <end position="373"/>
    </location>
</feature>
<feature type="compositionally biased region" description="Polar residues" evidence="1">
    <location>
        <begin position="183"/>
        <end position="192"/>
    </location>
</feature>
<protein>
    <submittedName>
        <fullName evidence="2">Uncharacterized protein</fullName>
    </submittedName>
</protein>
<accession>A0A1M8A1U9</accession>
<evidence type="ECO:0000256" key="1">
    <source>
        <dbReference type="SAM" id="MobiDB-lite"/>
    </source>
</evidence>
<feature type="region of interest" description="Disordered" evidence="1">
    <location>
        <begin position="122"/>
        <end position="192"/>
    </location>
</feature>
<feature type="region of interest" description="Disordered" evidence="1">
    <location>
        <begin position="462"/>
        <end position="537"/>
    </location>
</feature>
<reference evidence="3" key="1">
    <citation type="journal article" date="2017" name="Nucleic Acids Res.">
        <title>Proteogenomics produces comprehensive and highly accurate protein-coding gene annotation in a complete genome assembly of Malassezia sympodialis.</title>
        <authorList>
            <person name="Zhu Y."/>
            <person name="Engstroem P.G."/>
            <person name="Tellgren-Roth C."/>
            <person name="Baudo C.D."/>
            <person name="Kennell J.C."/>
            <person name="Sun S."/>
            <person name="Billmyre R.B."/>
            <person name="Schroeder M.S."/>
            <person name="Andersson A."/>
            <person name="Holm T."/>
            <person name="Sigurgeirsson B."/>
            <person name="Wu G."/>
            <person name="Sankaranarayanan S.R."/>
            <person name="Siddharthan R."/>
            <person name="Sanyal K."/>
            <person name="Lundeberg J."/>
            <person name="Nystedt B."/>
            <person name="Boekhout T."/>
            <person name="Dawson T.L. Jr."/>
            <person name="Heitman J."/>
            <person name="Scheynius A."/>
            <person name="Lehtioe J."/>
        </authorList>
    </citation>
    <scope>NUCLEOTIDE SEQUENCE [LARGE SCALE GENOMIC DNA]</scope>
    <source>
        <strain evidence="3">ATCC 42132</strain>
    </source>
</reference>
<dbReference type="OrthoDB" id="3354882at2759"/>
<organism evidence="2 3">
    <name type="scientific">Malassezia sympodialis (strain ATCC 42132)</name>
    <name type="common">Atopic eczema-associated yeast</name>
    <dbReference type="NCBI Taxonomy" id="1230383"/>
    <lineage>
        <taxon>Eukaryota</taxon>
        <taxon>Fungi</taxon>
        <taxon>Dikarya</taxon>
        <taxon>Basidiomycota</taxon>
        <taxon>Ustilaginomycotina</taxon>
        <taxon>Malasseziomycetes</taxon>
        <taxon>Malasseziales</taxon>
        <taxon>Malasseziaceae</taxon>
        <taxon>Malassezia</taxon>
    </lineage>
</organism>
<proteinExistence type="predicted"/>
<feature type="compositionally biased region" description="Polar residues" evidence="1">
    <location>
        <begin position="381"/>
        <end position="390"/>
    </location>
</feature>